<evidence type="ECO:0000313" key="3">
    <source>
        <dbReference type="Proteomes" id="UP000623681"/>
    </source>
</evidence>
<proteinExistence type="predicted"/>
<feature type="transmembrane region" description="Helical" evidence="1">
    <location>
        <begin position="51"/>
        <end position="72"/>
    </location>
</feature>
<dbReference type="Pfam" id="PF12650">
    <property type="entry name" value="DUF3784"/>
    <property type="match status" value="1"/>
</dbReference>
<feature type="transmembrane region" description="Helical" evidence="1">
    <location>
        <begin position="78"/>
        <end position="98"/>
    </location>
</feature>
<evidence type="ECO:0000313" key="2">
    <source>
        <dbReference type="EMBL" id="MBL4932245.1"/>
    </source>
</evidence>
<dbReference type="RefSeq" id="WP_202767613.1">
    <property type="nucleotide sequence ID" value="NZ_JAESWA010000022.1"/>
</dbReference>
<evidence type="ECO:0000256" key="1">
    <source>
        <dbReference type="SAM" id="Phobius"/>
    </source>
</evidence>
<keyword evidence="1" id="KW-0812">Transmembrane</keyword>
<keyword evidence="1" id="KW-1133">Transmembrane helix</keyword>
<keyword evidence="1" id="KW-0472">Membrane</keyword>
<accession>A0A937FG04</accession>
<dbReference type="Proteomes" id="UP000623681">
    <property type="component" value="Unassembled WGS sequence"/>
</dbReference>
<dbReference type="EMBL" id="JAESWA010000022">
    <property type="protein sequence ID" value="MBL4932245.1"/>
    <property type="molecule type" value="Genomic_DNA"/>
</dbReference>
<comment type="caution">
    <text evidence="2">The sequence shown here is derived from an EMBL/GenBank/DDBJ whole genome shotgun (WGS) entry which is preliminary data.</text>
</comment>
<dbReference type="AlphaFoldDB" id="A0A937FG04"/>
<feature type="transmembrane region" description="Helical" evidence="1">
    <location>
        <begin position="6"/>
        <end position="30"/>
    </location>
</feature>
<name>A0A937FG04_9CLOT</name>
<keyword evidence="3" id="KW-1185">Reference proteome</keyword>
<sequence length="109" mass="12331">MYILIGLIIIFFIMSIYIFSGKGAWLIAGYNTMSKEEKAQFDEKKLCHSAGAFLLFVTFLTAILAIVIYYGDKLHSDNIILLAAFVYSALLLIGLFISSRQFKKYNKKG</sequence>
<dbReference type="InterPro" id="IPR017259">
    <property type="entry name" value="UCP037672"/>
</dbReference>
<protein>
    <submittedName>
        <fullName evidence="2">DUF3784 domain-containing protein</fullName>
    </submittedName>
</protein>
<organism evidence="2 3">
    <name type="scientific">Clostridium paridis</name>
    <dbReference type="NCBI Taxonomy" id="2803863"/>
    <lineage>
        <taxon>Bacteria</taxon>
        <taxon>Bacillati</taxon>
        <taxon>Bacillota</taxon>
        <taxon>Clostridia</taxon>
        <taxon>Eubacteriales</taxon>
        <taxon>Clostridiaceae</taxon>
        <taxon>Clostridium</taxon>
    </lineage>
</organism>
<reference evidence="2" key="1">
    <citation type="submission" date="2021-01" db="EMBL/GenBank/DDBJ databases">
        <title>Genome public.</title>
        <authorList>
            <person name="Liu C."/>
            <person name="Sun Q."/>
        </authorList>
    </citation>
    <scope>NUCLEOTIDE SEQUENCE</scope>
    <source>
        <strain evidence="2">YIM B02565</strain>
    </source>
</reference>
<gene>
    <name evidence="2" type="ORF">JK634_10540</name>
</gene>